<proteinExistence type="predicted"/>
<name>A0A2L2X8N4_9FIRM</name>
<sequence>MKISINELKFLFEILIKKAEEAGFNEFVIDKDNYWLVSSSEREDFTIATPEVSVGSMIDDVESLQKVLEGINIPTPVDFDRFANILIAVGDMINRSDKVY</sequence>
<dbReference type="RefSeq" id="WP_104370999.1">
    <property type="nucleotide sequence ID" value="NZ_BFAV01000032.1"/>
</dbReference>
<keyword evidence="2" id="KW-1185">Reference proteome</keyword>
<comment type="caution">
    <text evidence="1">The sequence shown here is derived from an EMBL/GenBank/DDBJ whole genome shotgun (WGS) entry which is preliminary data.</text>
</comment>
<organism evidence="1 2">
    <name type="scientific">Desulfocucumis palustris</name>
    <dbReference type="NCBI Taxonomy" id="1898651"/>
    <lineage>
        <taxon>Bacteria</taxon>
        <taxon>Bacillati</taxon>
        <taxon>Bacillota</taxon>
        <taxon>Clostridia</taxon>
        <taxon>Eubacteriales</taxon>
        <taxon>Desulfocucumaceae</taxon>
        <taxon>Desulfocucumis</taxon>
    </lineage>
</organism>
<dbReference type="EMBL" id="BFAV01000032">
    <property type="protein sequence ID" value="GBF32468.1"/>
    <property type="molecule type" value="Genomic_DNA"/>
</dbReference>
<dbReference type="Proteomes" id="UP000239549">
    <property type="component" value="Unassembled WGS sequence"/>
</dbReference>
<dbReference type="OrthoDB" id="2086059at2"/>
<evidence type="ECO:0000313" key="2">
    <source>
        <dbReference type="Proteomes" id="UP000239549"/>
    </source>
</evidence>
<accession>A0A2L2X8N4</accession>
<gene>
    <name evidence="1" type="ORF">DCCM_0664</name>
</gene>
<dbReference type="AlphaFoldDB" id="A0A2L2X8N4"/>
<protein>
    <submittedName>
        <fullName evidence="1">Uncharacterized protein</fullName>
    </submittedName>
</protein>
<reference evidence="2" key="1">
    <citation type="submission" date="2018-02" db="EMBL/GenBank/DDBJ databases">
        <title>Genome sequence of Desulfocucumis palustris strain NAW-5.</title>
        <authorList>
            <person name="Watanabe M."/>
            <person name="Kojima H."/>
            <person name="Fukui M."/>
        </authorList>
    </citation>
    <scope>NUCLEOTIDE SEQUENCE [LARGE SCALE GENOMIC DNA]</scope>
    <source>
        <strain evidence="2">NAW-5</strain>
    </source>
</reference>
<evidence type="ECO:0000313" key="1">
    <source>
        <dbReference type="EMBL" id="GBF32468.1"/>
    </source>
</evidence>